<accession>A0A1E5RBC1</accession>
<dbReference type="GO" id="GO:0016192">
    <property type="term" value="P:vesicle-mediated transport"/>
    <property type="evidence" value="ECO:0007669"/>
    <property type="project" value="InterPro"/>
</dbReference>
<organism evidence="10 11">
    <name type="scientific">Hanseniaspora osmophila</name>
    <dbReference type="NCBI Taxonomy" id="56408"/>
    <lineage>
        <taxon>Eukaryota</taxon>
        <taxon>Fungi</taxon>
        <taxon>Dikarya</taxon>
        <taxon>Ascomycota</taxon>
        <taxon>Saccharomycotina</taxon>
        <taxon>Saccharomycetes</taxon>
        <taxon>Saccharomycodales</taxon>
        <taxon>Saccharomycodaceae</taxon>
        <taxon>Hanseniaspora</taxon>
    </lineage>
</organism>
<protein>
    <recommendedName>
        <fullName evidence="8">Protein transport protein SFT2</fullName>
    </recommendedName>
</protein>
<dbReference type="PANTHER" id="PTHR23137">
    <property type="entry name" value="VESICLE TRANSPORT PROTEIN-RELATED"/>
    <property type="match status" value="1"/>
</dbReference>
<evidence type="ECO:0000256" key="9">
    <source>
        <dbReference type="SAM" id="MobiDB-lite"/>
    </source>
</evidence>
<feature type="transmembrane region" description="Helical" evidence="8">
    <location>
        <begin position="169"/>
        <end position="187"/>
    </location>
</feature>
<evidence type="ECO:0000256" key="1">
    <source>
        <dbReference type="ARBA" id="ARBA00004141"/>
    </source>
</evidence>
<evidence type="ECO:0000256" key="7">
    <source>
        <dbReference type="ARBA" id="ARBA00025800"/>
    </source>
</evidence>
<evidence type="ECO:0000313" key="10">
    <source>
        <dbReference type="EMBL" id="OEJ84198.1"/>
    </source>
</evidence>
<comment type="similarity">
    <text evidence="7 8">Belongs to the SFT2 family.</text>
</comment>
<feature type="region of interest" description="Disordered" evidence="9">
    <location>
        <begin position="1"/>
        <end position="32"/>
    </location>
</feature>
<keyword evidence="4 8" id="KW-0653">Protein transport</keyword>
<keyword evidence="3 8" id="KW-0812">Transmembrane</keyword>
<proteinExistence type="inferred from homology"/>
<evidence type="ECO:0000256" key="5">
    <source>
        <dbReference type="ARBA" id="ARBA00022989"/>
    </source>
</evidence>
<dbReference type="InterPro" id="IPR007305">
    <property type="entry name" value="Vesicle_transpt_Got1/SFT2"/>
</dbReference>
<keyword evidence="2 8" id="KW-0813">Transport</keyword>
<keyword evidence="5 8" id="KW-1133">Transmembrane helix</keyword>
<keyword evidence="6 8" id="KW-0472">Membrane</keyword>
<dbReference type="InterPro" id="IPR011691">
    <property type="entry name" value="Vesicle_transpt_SFT2"/>
</dbReference>
<dbReference type="EMBL" id="LPNM01000008">
    <property type="protein sequence ID" value="OEJ84198.1"/>
    <property type="molecule type" value="Genomic_DNA"/>
</dbReference>
<feature type="transmembrane region" description="Helical" evidence="8">
    <location>
        <begin position="80"/>
        <end position="101"/>
    </location>
</feature>
<reference evidence="11" key="1">
    <citation type="journal article" date="2016" name="Genome Announc.">
        <title>Genome sequences of three species of Hanseniaspora isolated from spontaneous wine fermentations.</title>
        <authorList>
            <person name="Sternes P.R."/>
            <person name="Lee D."/>
            <person name="Kutyna D.R."/>
            <person name="Borneman A.R."/>
        </authorList>
    </citation>
    <scope>NUCLEOTIDE SEQUENCE [LARGE SCALE GENOMIC DNA]</scope>
    <source>
        <strain evidence="11">AWRI3579</strain>
    </source>
</reference>
<dbReference type="FunCoup" id="A0A1E5RBC1">
    <property type="interactions" value="700"/>
</dbReference>
<evidence type="ECO:0000256" key="2">
    <source>
        <dbReference type="ARBA" id="ARBA00022448"/>
    </source>
</evidence>
<dbReference type="Proteomes" id="UP000095728">
    <property type="component" value="Unassembled WGS sequence"/>
</dbReference>
<comment type="subcellular location">
    <subcellularLocation>
        <location evidence="8">Golgi apparatus membrane</location>
        <topology evidence="8">Multi-pass membrane protein</topology>
    </subcellularLocation>
    <subcellularLocation>
        <location evidence="1">Membrane</location>
        <topology evidence="1">Multi-pass membrane protein</topology>
    </subcellularLocation>
</comment>
<dbReference type="GO" id="GO:0015031">
    <property type="term" value="P:protein transport"/>
    <property type="evidence" value="ECO:0007669"/>
    <property type="project" value="UniProtKB-KW"/>
</dbReference>
<dbReference type="GO" id="GO:0000139">
    <property type="term" value="C:Golgi membrane"/>
    <property type="evidence" value="ECO:0007669"/>
    <property type="project" value="UniProtKB-SubCell"/>
</dbReference>
<evidence type="ECO:0000256" key="6">
    <source>
        <dbReference type="ARBA" id="ARBA00023136"/>
    </source>
</evidence>
<feature type="transmembrane region" description="Helical" evidence="8">
    <location>
        <begin position="113"/>
        <end position="133"/>
    </location>
</feature>
<feature type="compositionally biased region" description="Polar residues" evidence="9">
    <location>
        <begin position="1"/>
        <end position="20"/>
    </location>
</feature>
<dbReference type="PANTHER" id="PTHR23137:SF36">
    <property type="entry name" value="VESICLE TRANSPORT PROTEIN SFT2C"/>
    <property type="match status" value="1"/>
</dbReference>
<dbReference type="OrthoDB" id="660759at2759"/>
<sequence length="214" mass="23587">MTDVQPNSLRDSFNRWSQSKNEQRAGTTGGASGGSGGYFNSFTDSVNSTVNDVYSKLPTYRQDTEVQEPSWFQLSRWERLTLFGCFLLGSVVCFVICGFLFPILAVKPRKFGLLWSMGSLLFILAFGVLQGPVAYLKHLTGKDRLPFTIFFFLSCGGTIYFAAIVKSTILTILFAVLEVVALLYYAVSYFPFGRQGLSIISSVGLSQARGALSI</sequence>
<comment type="caution">
    <text evidence="10">The sequence shown here is derived from an EMBL/GenBank/DDBJ whole genome shotgun (WGS) entry which is preliminary data.</text>
</comment>
<dbReference type="AlphaFoldDB" id="A0A1E5RBC1"/>
<keyword evidence="11" id="KW-1185">Reference proteome</keyword>
<name>A0A1E5RBC1_9ASCO</name>
<feature type="transmembrane region" description="Helical" evidence="8">
    <location>
        <begin position="145"/>
        <end position="163"/>
    </location>
</feature>
<keyword evidence="8" id="KW-0333">Golgi apparatus</keyword>
<evidence type="ECO:0000256" key="4">
    <source>
        <dbReference type="ARBA" id="ARBA00022927"/>
    </source>
</evidence>
<comment type="function">
    <text evidence="8">Nonessential protein required for the fusion of transport vesicles derived from the endocytic pathway with the Golgi complex.</text>
</comment>
<dbReference type="InParanoid" id="A0A1E5RBC1"/>
<gene>
    <name evidence="10" type="ORF">AWRI3579_g3049</name>
</gene>
<evidence type="ECO:0000256" key="8">
    <source>
        <dbReference type="RuleBase" id="RU363111"/>
    </source>
</evidence>
<evidence type="ECO:0000313" key="11">
    <source>
        <dbReference type="Proteomes" id="UP000095728"/>
    </source>
</evidence>
<dbReference type="STRING" id="56408.A0A1E5RBC1"/>
<dbReference type="Pfam" id="PF04178">
    <property type="entry name" value="Got1"/>
    <property type="match status" value="1"/>
</dbReference>
<evidence type="ECO:0000256" key="3">
    <source>
        <dbReference type="ARBA" id="ARBA00022692"/>
    </source>
</evidence>